<dbReference type="EMBL" id="JBHSON010000053">
    <property type="protein sequence ID" value="MFC5750347.1"/>
    <property type="molecule type" value="Genomic_DNA"/>
</dbReference>
<dbReference type="InterPro" id="IPR039448">
    <property type="entry name" value="Beta_helix"/>
</dbReference>
<keyword evidence="5" id="KW-1185">Reference proteome</keyword>
<dbReference type="RefSeq" id="WP_378286087.1">
    <property type="nucleotide sequence ID" value="NZ_JBHSON010000053.1"/>
</dbReference>
<dbReference type="InterPro" id="IPR012334">
    <property type="entry name" value="Pectin_lyas_fold"/>
</dbReference>
<feature type="region of interest" description="Disordered" evidence="1">
    <location>
        <begin position="522"/>
        <end position="548"/>
    </location>
</feature>
<reference evidence="5" key="1">
    <citation type="journal article" date="2019" name="Int. J. Syst. Evol. Microbiol.">
        <title>The Global Catalogue of Microorganisms (GCM) 10K type strain sequencing project: providing services to taxonomists for standard genome sequencing and annotation.</title>
        <authorList>
            <consortium name="The Broad Institute Genomics Platform"/>
            <consortium name="The Broad Institute Genome Sequencing Center for Infectious Disease"/>
            <person name="Wu L."/>
            <person name="Ma J."/>
        </authorList>
    </citation>
    <scope>NUCLEOTIDE SEQUENCE [LARGE SCALE GENOMIC DNA]</scope>
    <source>
        <strain evidence="5">KCTC 42087</strain>
    </source>
</reference>
<feature type="region of interest" description="Disordered" evidence="1">
    <location>
        <begin position="617"/>
        <end position="736"/>
    </location>
</feature>
<evidence type="ECO:0000256" key="2">
    <source>
        <dbReference type="SAM" id="SignalP"/>
    </source>
</evidence>
<feature type="domain" description="Right handed beta helix" evidence="3">
    <location>
        <begin position="402"/>
        <end position="544"/>
    </location>
</feature>
<keyword evidence="2" id="KW-0732">Signal</keyword>
<organism evidence="4 5">
    <name type="scientific">Actinomadura rugatobispora</name>
    <dbReference type="NCBI Taxonomy" id="1994"/>
    <lineage>
        <taxon>Bacteria</taxon>
        <taxon>Bacillati</taxon>
        <taxon>Actinomycetota</taxon>
        <taxon>Actinomycetes</taxon>
        <taxon>Streptosporangiales</taxon>
        <taxon>Thermomonosporaceae</taxon>
        <taxon>Actinomadura</taxon>
    </lineage>
</organism>
<dbReference type="SUPFAM" id="SSF51126">
    <property type="entry name" value="Pectin lyase-like"/>
    <property type="match status" value="1"/>
</dbReference>
<dbReference type="InterPro" id="IPR011050">
    <property type="entry name" value="Pectin_lyase_fold/virulence"/>
</dbReference>
<dbReference type="Gene3D" id="2.160.20.10">
    <property type="entry name" value="Single-stranded right-handed beta-helix, Pectin lyase-like"/>
    <property type="match status" value="2"/>
</dbReference>
<feature type="compositionally biased region" description="Polar residues" evidence="1">
    <location>
        <begin position="662"/>
        <end position="673"/>
    </location>
</feature>
<feature type="compositionally biased region" description="Low complexity" evidence="1">
    <location>
        <begin position="523"/>
        <end position="539"/>
    </location>
</feature>
<dbReference type="NCBIfam" id="TIGR03804">
    <property type="entry name" value="para_beta_helix"/>
    <property type="match status" value="1"/>
</dbReference>
<dbReference type="InterPro" id="IPR006626">
    <property type="entry name" value="PbH1"/>
</dbReference>
<feature type="domain" description="Right handed beta helix" evidence="3">
    <location>
        <begin position="294"/>
        <end position="384"/>
    </location>
</feature>
<evidence type="ECO:0000313" key="5">
    <source>
        <dbReference type="Proteomes" id="UP001596074"/>
    </source>
</evidence>
<evidence type="ECO:0000259" key="3">
    <source>
        <dbReference type="Pfam" id="PF13229"/>
    </source>
</evidence>
<accession>A0ABW1A6U1</accession>
<evidence type="ECO:0000256" key="1">
    <source>
        <dbReference type="SAM" id="MobiDB-lite"/>
    </source>
</evidence>
<comment type="caution">
    <text evidence="4">The sequence shown here is derived from an EMBL/GenBank/DDBJ whole genome shotgun (WGS) entry which is preliminary data.</text>
</comment>
<feature type="signal peptide" evidence="2">
    <location>
        <begin position="1"/>
        <end position="26"/>
    </location>
</feature>
<feature type="chain" id="PRO_5045614281" evidence="2">
    <location>
        <begin position="27"/>
        <end position="736"/>
    </location>
</feature>
<dbReference type="PROSITE" id="PS51318">
    <property type="entry name" value="TAT"/>
    <property type="match status" value="1"/>
</dbReference>
<proteinExistence type="predicted"/>
<dbReference type="Pfam" id="PF13229">
    <property type="entry name" value="Beta_helix"/>
    <property type="match status" value="2"/>
</dbReference>
<feature type="compositionally biased region" description="Low complexity" evidence="1">
    <location>
        <begin position="686"/>
        <end position="704"/>
    </location>
</feature>
<evidence type="ECO:0000313" key="4">
    <source>
        <dbReference type="EMBL" id="MFC5750347.1"/>
    </source>
</evidence>
<sequence length="736" mass="76921">MIVPQRRRVLGLGLALGAGLTLPAGLAPVAPIPAAHAGPVEDAKRQATLVDQEDQRIMQVRSVLAAILQIGGDQTTTWKRPQVFGSSHGKTLVLPPVASGKPYTVADLQKIGGKYFQRLGDGSFMLSAHLFVADGAKLVLSNPAGPLHIRMASSPTSFSSIVSFGGALQIEGTAQNPVRIDSWDSRTRRPDVQVADGRPYIRAVGGEFKMKYAKVSQLGFWSGRTGGIALTGTDRPANAVKRLNKEQRHEAKKKRLEQNQQGNTTGGGGPGDIEIEQPGGTATHVPATDLVTGSIDNSTIVGDAFGLFVSGSNQTQITNNRIEGSLVHGVLMHRFAKNATIQNTTVTGSRGDGFVLSRATEKVRVTGCTAERNGHNGFTLNGQALAKGPSASGESLESFGDSSVTNSLAKDNGHYGIELMGGDKLSVQNSRVIGGDMGIVVRNGATDVQISGNQLQKQVRQGIALRDGVRDASLAGNTVVGARTGIYLRNANASMVGNVVQGATAHGITLKGDNDGSTVRNNTLSGSGTSAVSTSGSDGTVRKEDNNTEGWHDTASLWMKAKRYAKPMNLIWAAVFLMVIISMLRARGGGGVRIGRTGVHPYSLQQAMEKRQVWSLPKRPGSGQQMMPGQPVAGRATNTGGFPLPGQPNMPGQPVAGRHATANAQGQPAPQNGNGRGARRAPQHRAPQPAVPMAAPMAAPVPQGAGNGAGHQQPPGHQPAHATPVQGMPQPDRGGR</sequence>
<dbReference type="SMART" id="SM00710">
    <property type="entry name" value="PbH1"/>
    <property type="match status" value="10"/>
</dbReference>
<dbReference type="Proteomes" id="UP001596074">
    <property type="component" value="Unassembled WGS sequence"/>
</dbReference>
<dbReference type="InterPro" id="IPR006311">
    <property type="entry name" value="TAT_signal"/>
</dbReference>
<protein>
    <submittedName>
        <fullName evidence="4">Right-handed parallel beta-helix repeat-containing protein</fullName>
    </submittedName>
</protein>
<name>A0ABW1A6U1_9ACTN</name>
<feature type="region of interest" description="Disordered" evidence="1">
    <location>
        <begin position="244"/>
        <end position="283"/>
    </location>
</feature>
<gene>
    <name evidence="4" type="ORF">ACFPZN_32380</name>
</gene>
<dbReference type="InterPro" id="IPR022441">
    <property type="entry name" value="Para_beta_helix_rpt-2"/>
</dbReference>